<protein>
    <submittedName>
        <fullName evidence="1">Uncharacterized protein</fullName>
    </submittedName>
</protein>
<dbReference type="Proteomes" id="UP000007494">
    <property type="component" value="Chromosome X"/>
</dbReference>
<dbReference type="OrthoDB" id="328878at2759"/>
<accession>F0VMB4</accession>
<dbReference type="VEuPathDB" id="ToxoDB:NCLIV_048220"/>
<dbReference type="AlphaFoldDB" id="F0VMB4"/>
<evidence type="ECO:0000313" key="2">
    <source>
        <dbReference type="Proteomes" id="UP000007494"/>
    </source>
</evidence>
<reference evidence="2" key="1">
    <citation type="journal article" date="2012" name="PLoS Pathog.">
        <title>Comparative genomics of the apicomplexan parasites Toxoplasma gondii and Neospora caninum: Coccidia differing in host range and transmission strategy.</title>
        <authorList>
            <person name="Reid A.J."/>
            <person name="Vermont S.J."/>
            <person name="Cotton J.A."/>
            <person name="Harris D."/>
            <person name="Hill-Cawthorne G.A."/>
            <person name="Konen-Waisman S."/>
            <person name="Latham S.M."/>
            <person name="Mourier T."/>
            <person name="Norton R."/>
            <person name="Quail M.A."/>
            <person name="Sanders M."/>
            <person name="Shanmugam D."/>
            <person name="Sohal A."/>
            <person name="Wasmuth J.D."/>
            <person name="Brunk B."/>
            <person name="Grigg M.E."/>
            <person name="Howard J.C."/>
            <person name="Parkinson J."/>
            <person name="Roos D.S."/>
            <person name="Trees A.J."/>
            <person name="Berriman M."/>
            <person name="Pain A."/>
            <person name="Wastling J.M."/>
        </authorList>
    </citation>
    <scope>NUCLEOTIDE SEQUENCE [LARGE SCALE GENOMIC DNA]</scope>
    <source>
        <strain evidence="2">Liverpool</strain>
    </source>
</reference>
<organism evidence="1 2">
    <name type="scientific">Neospora caninum (strain Liverpool)</name>
    <dbReference type="NCBI Taxonomy" id="572307"/>
    <lineage>
        <taxon>Eukaryota</taxon>
        <taxon>Sar</taxon>
        <taxon>Alveolata</taxon>
        <taxon>Apicomplexa</taxon>
        <taxon>Conoidasida</taxon>
        <taxon>Coccidia</taxon>
        <taxon>Eucoccidiorida</taxon>
        <taxon>Eimeriorina</taxon>
        <taxon>Sarcocystidae</taxon>
        <taxon>Neospora</taxon>
    </lineage>
</organism>
<dbReference type="InParanoid" id="F0VMB4"/>
<sequence length="391" mass="43495">MEGLLQQMLATTPHMRVLVVNCKESIPLTDLLVQTLMSQFRAIEVCHLVNSEGDVHTILAELIPKATQLKELYIGSMLGWTDHEMSLVLASLFSSSPSRLSSIAISSGAALLLKGAEIAKTTREAGTLRSSDRTAFYSVRRIHFVPDGLFFRGRLSVIVSELNKLCSFFPNCDLSLDGMIVLQIPTRRPRDGDVDEAGSNDDELLFDALFKPGKVFRSLGDESSSIFHISRLAACDFIANGVSEEACFQFSAAQRFIVQHYEGLLKLQNPVLPSLGVLAPPNWLASYAGAVFRNRFQILFDRLEACVFVLPADYSGSLEALYEESLGILRERRHKIRGVEIRRTPTTLPERATPAMMDLMISNMFQDSPMALRIHPSFLANFDLSFSVQMN</sequence>
<name>F0VMB4_NEOCL</name>
<evidence type="ECO:0000313" key="1">
    <source>
        <dbReference type="EMBL" id="CBZ54392.1"/>
    </source>
</evidence>
<dbReference type="RefSeq" id="XP_003884422.1">
    <property type="nucleotide sequence ID" value="XM_003884373.1"/>
</dbReference>
<gene>
    <name evidence="1" type="ORF">NCLIV_048220</name>
</gene>
<keyword evidence="2" id="KW-1185">Reference proteome</keyword>
<proteinExistence type="predicted"/>
<dbReference type="GeneID" id="13442323"/>
<dbReference type="EMBL" id="FR823391">
    <property type="protein sequence ID" value="CBZ54392.1"/>
    <property type="molecule type" value="Genomic_DNA"/>
</dbReference>
<dbReference type="eggNOG" id="ENOG502R0AE">
    <property type="taxonomic scope" value="Eukaryota"/>
</dbReference>